<evidence type="ECO:0000256" key="3">
    <source>
        <dbReference type="ARBA" id="ARBA00022692"/>
    </source>
</evidence>
<evidence type="ECO:0000313" key="8">
    <source>
        <dbReference type="Proteomes" id="UP000048908"/>
    </source>
</evidence>
<keyword evidence="4 6" id="KW-1133">Transmembrane helix</keyword>
<protein>
    <submittedName>
        <fullName evidence="7">Putative symporter</fullName>
    </submittedName>
</protein>
<feature type="transmembrane region" description="Helical" evidence="6">
    <location>
        <begin position="47"/>
        <end position="65"/>
    </location>
</feature>
<dbReference type="InterPro" id="IPR001734">
    <property type="entry name" value="Na/solute_symporter"/>
</dbReference>
<reference evidence="7 8" key="1">
    <citation type="submission" date="2015-07" db="EMBL/GenBank/DDBJ databases">
        <authorList>
            <person name="Noorani M."/>
        </authorList>
    </citation>
    <scope>NUCLEOTIDE SEQUENCE [LARGE SCALE GENOMIC DNA]</scope>
    <source>
        <strain evidence="7 8">CECT 5088</strain>
    </source>
</reference>
<comment type="subcellular location">
    <subcellularLocation>
        <location evidence="1">Membrane</location>
        <topology evidence="1">Multi-pass membrane protein</topology>
    </subcellularLocation>
</comment>
<dbReference type="RefSeq" id="WP_055681176.1">
    <property type="nucleotide sequence ID" value="NZ_CXPG01000010.1"/>
</dbReference>
<dbReference type="STRING" id="282197.SAMN04488517_11913"/>
<dbReference type="Proteomes" id="UP000048908">
    <property type="component" value="Unassembled WGS sequence"/>
</dbReference>
<dbReference type="Gene3D" id="1.20.1730.10">
    <property type="entry name" value="Sodium/glucose cotransporter"/>
    <property type="match status" value="1"/>
</dbReference>
<dbReference type="InterPro" id="IPR038377">
    <property type="entry name" value="Na/Glc_symporter_sf"/>
</dbReference>
<keyword evidence="3 6" id="KW-0812">Transmembrane</keyword>
<name>A0A0M6XNB2_9RHOB</name>
<dbReference type="OrthoDB" id="9814523at2"/>
<organism evidence="7 8">
    <name type="scientific">Jannaschia rubra</name>
    <dbReference type="NCBI Taxonomy" id="282197"/>
    <lineage>
        <taxon>Bacteria</taxon>
        <taxon>Pseudomonadati</taxon>
        <taxon>Pseudomonadota</taxon>
        <taxon>Alphaproteobacteria</taxon>
        <taxon>Rhodobacterales</taxon>
        <taxon>Roseobacteraceae</taxon>
        <taxon>Jannaschia</taxon>
    </lineage>
</organism>
<dbReference type="GO" id="GO:0022857">
    <property type="term" value="F:transmembrane transporter activity"/>
    <property type="evidence" value="ECO:0007669"/>
    <property type="project" value="InterPro"/>
</dbReference>
<dbReference type="GO" id="GO:0016020">
    <property type="term" value="C:membrane"/>
    <property type="evidence" value="ECO:0007669"/>
    <property type="project" value="UniProtKB-SubCell"/>
</dbReference>
<keyword evidence="8" id="KW-1185">Reference proteome</keyword>
<evidence type="ECO:0000256" key="6">
    <source>
        <dbReference type="SAM" id="Phobius"/>
    </source>
</evidence>
<dbReference type="AlphaFoldDB" id="A0A0M6XNB2"/>
<dbReference type="PROSITE" id="PS50283">
    <property type="entry name" value="NA_SOLUT_SYMP_3"/>
    <property type="match status" value="1"/>
</dbReference>
<gene>
    <name evidence="7" type="ORF">JAN5088_00439</name>
</gene>
<proteinExistence type="inferred from homology"/>
<evidence type="ECO:0000256" key="1">
    <source>
        <dbReference type="ARBA" id="ARBA00004141"/>
    </source>
</evidence>
<evidence type="ECO:0000256" key="2">
    <source>
        <dbReference type="ARBA" id="ARBA00006434"/>
    </source>
</evidence>
<evidence type="ECO:0000313" key="7">
    <source>
        <dbReference type="EMBL" id="CTQ31681.1"/>
    </source>
</evidence>
<dbReference type="EMBL" id="CXPG01000010">
    <property type="protein sequence ID" value="CTQ31681.1"/>
    <property type="molecule type" value="Genomic_DNA"/>
</dbReference>
<comment type="similarity">
    <text evidence="2">Belongs to the sodium:solute symporter (SSF) (TC 2.A.21) family.</text>
</comment>
<sequence length="80" mass="8933">MQGQFEVSAIDLSILIGYLILSRVLALWLTRGGAKDTDGFFLGGRNFIWPMIGFSLFATNMSGPLPNSRLTQFRRAPRAR</sequence>
<accession>A0A0M6XNB2</accession>
<evidence type="ECO:0000256" key="5">
    <source>
        <dbReference type="ARBA" id="ARBA00023136"/>
    </source>
</evidence>
<feature type="transmembrane region" description="Helical" evidence="6">
    <location>
        <begin position="7"/>
        <end position="27"/>
    </location>
</feature>
<keyword evidence="5 6" id="KW-0472">Membrane</keyword>
<evidence type="ECO:0000256" key="4">
    <source>
        <dbReference type="ARBA" id="ARBA00022989"/>
    </source>
</evidence>